<dbReference type="PROSITE" id="PS52016">
    <property type="entry name" value="TONB_DEPENDENT_REC_3"/>
    <property type="match status" value="1"/>
</dbReference>
<dbReference type="InterPro" id="IPR010917">
    <property type="entry name" value="TonB_rcpt_CS"/>
</dbReference>
<dbReference type="InterPro" id="IPR011662">
    <property type="entry name" value="Secretin/TonB_short_N"/>
</dbReference>
<organism evidence="19 20">
    <name type="scientific">Alcaligenes faecalis</name>
    <dbReference type="NCBI Taxonomy" id="511"/>
    <lineage>
        <taxon>Bacteria</taxon>
        <taxon>Pseudomonadati</taxon>
        <taxon>Pseudomonadota</taxon>
        <taxon>Betaproteobacteria</taxon>
        <taxon>Burkholderiales</taxon>
        <taxon>Alcaligenaceae</taxon>
        <taxon>Alcaligenes</taxon>
    </lineage>
</organism>
<dbReference type="GO" id="GO:0015344">
    <property type="term" value="F:siderophore uptake transmembrane transporter activity"/>
    <property type="evidence" value="ECO:0007669"/>
    <property type="project" value="TreeGrafter"/>
</dbReference>
<keyword evidence="12 19" id="KW-0675">Receptor</keyword>
<dbReference type="NCBIfam" id="TIGR01783">
    <property type="entry name" value="TonB-siderophor"/>
    <property type="match status" value="1"/>
</dbReference>
<evidence type="ECO:0000256" key="3">
    <source>
        <dbReference type="ARBA" id="ARBA00022448"/>
    </source>
</evidence>
<gene>
    <name evidence="19" type="ORF">DF183_16030</name>
</gene>
<dbReference type="PROSITE" id="PS01156">
    <property type="entry name" value="TONB_DEPENDENT_REC_2"/>
    <property type="match status" value="1"/>
</dbReference>
<evidence type="ECO:0000256" key="5">
    <source>
        <dbReference type="ARBA" id="ARBA00022496"/>
    </source>
</evidence>
<keyword evidence="4 14" id="KW-1134">Transmembrane beta strand</keyword>
<keyword evidence="5" id="KW-0410">Iron transport</keyword>
<dbReference type="InterPro" id="IPR012910">
    <property type="entry name" value="Plug_dom"/>
</dbReference>
<dbReference type="PANTHER" id="PTHR32552:SF74">
    <property type="entry name" value="HYDROXAMATE SIDEROPHORE RECEPTOR FHUE"/>
    <property type="match status" value="1"/>
</dbReference>
<evidence type="ECO:0000259" key="18">
    <source>
        <dbReference type="SMART" id="SM00965"/>
    </source>
</evidence>
<dbReference type="EMBL" id="QEXO01000004">
    <property type="protein sequence ID" value="PWE13319.1"/>
    <property type="molecule type" value="Genomic_DNA"/>
</dbReference>
<comment type="caution">
    <text evidence="19">The sequence shown here is derived from an EMBL/GenBank/DDBJ whole genome shotgun (WGS) entry which is preliminary data.</text>
</comment>
<dbReference type="SUPFAM" id="SSF56935">
    <property type="entry name" value="Porins"/>
    <property type="match status" value="1"/>
</dbReference>
<dbReference type="Proteomes" id="UP000245216">
    <property type="component" value="Unassembled WGS sequence"/>
</dbReference>
<dbReference type="STRING" id="511.UZ73_17120"/>
<comment type="similarity">
    <text evidence="2 14 16">Belongs to the TonB-dependent receptor family.</text>
</comment>
<evidence type="ECO:0000256" key="11">
    <source>
        <dbReference type="ARBA" id="ARBA00023136"/>
    </source>
</evidence>
<dbReference type="InterPro" id="IPR036942">
    <property type="entry name" value="Beta-barrel_TonB_sf"/>
</dbReference>
<evidence type="ECO:0000256" key="17">
    <source>
        <dbReference type="SAM" id="SignalP"/>
    </source>
</evidence>
<evidence type="ECO:0000256" key="8">
    <source>
        <dbReference type="ARBA" id="ARBA00023004"/>
    </source>
</evidence>
<dbReference type="Gene3D" id="2.170.130.10">
    <property type="entry name" value="TonB-dependent receptor, plug domain"/>
    <property type="match status" value="1"/>
</dbReference>
<dbReference type="PANTHER" id="PTHR32552">
    <property type="entry name" value="FERRICHROME IRON RECEPTOR-RELATED"/>
    <property type="match status" value="1"/>
</dbReference>
<evidence type="ECO:0000256" key="16">
    <source>
        <dbReference type="RuleBase" id="RU003357"/>
    </source>
</evidence>
<dbReference type="InterPro" id="IPR000531">
    <property type="entry name" value="Beta-barrel_TonB"/>
</dbReference>
<dbReference type="GO" id="GO:0015891">
    <property type="term" value="P:siderophore transport"/>
    <property type="evidence" value="ECO:0007669"/>
    <property type="project" value="InterPro"/>
</dbReference>
<protein>
    <submittedName>
        <fullName evidence="19">TonB-dependent siderophore receptor</fullName>
    </submittedName>
</protein>
<reference evidence="19 20" key="2">
    <citation type="submission" date="2018-05" db="EMBL/GenBank/DDBJ databases">
        <authorList>
            <person name="Lanie J.A."/>
            <person name="Ng W.-L."/>
            <person name="Kazmierczak K.M."/>
            <person name="Andrzejewski T.M."/>
            <person name="Davidsen T.M."/>
            <person name="Wayne K.J."/>
            <person name="Tettelin H."/>
            <person name="Glass J.I."/>
            <person name="Rusch D."/>
            <person name="Podicherti R."/>
            <person name="Tsui H.-C.T."/>
            <person name="Winkler M.E."/>
        </authorList>
    </citation>
    <scope>NUCLEOTIDE SEQUENCE [LARGE SCALE GENOMIC DNA]</scope>
    <source>
        <strain evidence="19 20">YBY</strain>
    </source>
</reference>
<evidence type="ECO:0000256" key="10">
    <source>
        <dbReference type="ARBA" id="ARBA00023077"/>
    </source>
</evidence>
<evidence type="ECO:0000256" key="2">
    <source>
        <dbReference type="ARBA" id="ARBA00009810"/>
    </source>
</evidence>
<keyword evidence="6 14" id="KW-0812">Transmembrane</keyword>
<evidence type="ECO:0000256" key="1">
    <source>
        <dbReference type="ARBA" id="ARBA00004571"/>
    </source>
</evidence>
<accession>A0A2U2BH30</accession>
<dbReference type="InterPro" id="IPR037066">
    <property type="entry name" value="Plug_dom_sf"/>
</dbReference>
<dbReference type="AlphaFoldDB" id="A0A2U2BH30"/>
<evidence type="ECO:0000313" key="19">
    <source>
        <dbReference type="EMBL" id="PWE13319.1"/>
    </source>
</evidence>
<feature type="chain" id="PRO_5015768248" evidence="17">
    <location>
        <begin position="30"/>
        <end position="807"/>
    </location>
</feature>
<dbReference type="CDD" id="cd01347">
    <property type="entry name" value="ligand_gated_channel"/>
    <property type="match status" value="1"/>
</dbReference>
<dbReference type="GO" id="GO:0009279">
    <property type="term" value="C:cell outer membrane"/>
    <property type="evidence" value="ECO:0007669"/>
    <property type="project" value="UniProtKB-SubCell"/>
</dbReference>
<dbReference type="Gene3D" id="2.40.170.20">
    <property type="entry name" value="TonB-dependent receptor, beta-barrel domain"/>
    <property type="match status" value="1"/>
</dbReference>
<feature type="short sequence motif" description="TonB C-terminal box" evidence="15">
    <location>
        <begin position="790"/>
        <end position="807"/>
    </location>
</feature>
<dbReference type="InterPro" id="IPR010105">
    <property type="entry name" value="TonB_sidphr_rcpt"/>
</dbReference>
<keyword evidence="7 17" id="KW-0732">Signal</keyword>
<keyword evidence="3 14" id="KW-0813">Transport</keyword>
<dbReference type="GO" id="GO:0038023">
    <property type="term" value="F:signaling receptor activity"/>
    <property type="evidence" value="ECO:0007669"/>
    <property type="project" value="InterPro"/>
</dbReference>
<evidence type="ECO:0000256" key="4">
    <source>
        <dbReference type="ARBA" id="ARBA00022452"/>
    </source>
</evidence>
<evidence type="ECO:0000256" key="15">
    <source>
        <dbReference type="PROSITE-ProRule" id="PRU10144"/>
    </source>
</evidence>
<name>A0A2U2BH30_ALCFA</name>
<evidence type="ECO:0000256" key="13">
    <source>
        <dbReference type="ARBA" id="ARBA00023237"/>
    </source>
</evidence>
<feature type="domain" description="Secretin/TonB short N-terminal" evidence="18">
    <location>
        <begin position="61"/>
        <end position="111"/>
    </location>
</feature>
<comment type="subcellular location">
    <subcellularLocation>
        <location evidence="1 14">Cell outer membrane</location>
        <topology evidence="1 14">Multi-pass membrane protein</topology>
    </subcellularLocation>
</comment>
<dbReference type="Pfam" id="PF00593">
    <property type="entry name" value="TonB_dep_Rec_b-barrel"/>
    <property type="match status" value="1"/>
</dbReference>
<dbReference type="SMART" id="SM00965">
    <property type="entry name" value="STN"/>
    <property type="match status" value="1"/>
</dbReference>
<evidence type="ECO:0000256" key="9">
    <source>
        <dbReference type="ARBA" id="ARBA00023065"/>
    </source>
</evidence>
<sequence length="807" mass="87097">MPLAHPHFRLAPLALAITFALATPGITYAQATVSSTQAVTLSIAAQPLSSALNELSAATGTAIGFSPALVSGKTARAVRGELTAQQAVDQMLSGSGLLATQEGGGIVIKAATRADDVPILDAVTVSASQLGLTTEGTGSYTTGSMNTATPLSLSIRETPQSVSVVTRERMTDAGMTSVEDALAFTTGMTVKATGGERNTYSARGFDVSNIQVDGLTVDHDSDTLGSASLAMYDRIEVVRGAAGLLEGAGNPSASINLVRKRPTSTWQTSLTAALGRWDDYSGSVDTGGPLNASGTLRGRVVASLQDADTFTQGYGHKRELFYGIVEADLTDRTLLTLGGYYNKEDNPGADWNGLPTRADGSFYDFDRSVRASPTWSYWNKTNVNFFGELKHTFENDWDVSLKGQYLDGKLDMLGTSLLGRSAEDTFLYNVGQYRYHHKNTSLDLRATGPFTLFGRSHQLAVGANYRHRVDSDGPGGWPSAYEYGFDPMHWQETVAPPIPEMNWMWSSDGDVKEYGAYFTGKFNLLDGLNLFAGGRFSWYELDQTLKSGTYLGKTAYEAKGEFTPYAALTYDLFEQHTVYGSVTGIFRPQNYSSTSGALLDPVEGTNYELGIKGEYLGGRLNASLAVFQINQSNLPESLPLLLCRSGQSCYAAAGEIRSRGVELEVSGNLTDAWSVFAGYAYQQAEYRKDSVNGKAGDAYATTTPRNLLTLSTVYQLPGALANWRVGASARFQSAVHSSIAGEGPAVRQGAYGIVNTMIGYSPNSHLDLRLNVNNLFDKYYYRTVSYPRNGNLLGEPRSFMLTAQYKF</sequence>
<dbReference type="FunFam" id="2.170.130.10:FF:000010">
    <property type="entry name" value="Ferripyoverdine receptor"/>
    <property type="match status" value="1"/>
</dbReference>
<dbReference type="Gene3D" id="3.55.50.30">
    <property type="match status" value="1"/>
</dbReference>
<keyword evidence="11 14" id="KW-0472">Membrane</keyword>
<evidence type="ECO:0000313" key="20">
    <source>
        <dbReference type="Proteomes" id="UP000245216"/>
    </source>
</evidence>
<keyword evidence="8" id="KW-0408">Iron</keyword>
<reference evidence="19 20" key="1">
    <citation type="submission" date="2018-05" db="EMBL/GenBank/DDBJ databases">
        <title>Genome Sequence of an Efficient Indole-Degrading Bacterium, Alcaligenes sp.YBY.</title>
        <authorList>
            <person name="Yang B."/>
        </authorList>
    </citation>
    <scope>NUCLEOTIDE SEQUENCE [LARGE SCALE GENOMIC DNA]</scope>
    <source>
        <strain evidence="19 20">YBY</strain>
    </source>
</reference>
<dbReference type="InterPro" id="IPR039426">
    <property type="entry name" value="TonB-dep_rcpt-like"/>
</dbReference>
<evidence type="ECO:0000256" key="6">
    <source>
        <dbReference type="ARBA" id="ARBA00022692"/>
    </source>
</evidence>
<proteinExistence type="inferred from homology"/>
<feature type="signal peptide" evidence="17">
    <location>
        <begin position="1"/>
        <end position="29"/>
    </location>
</feature>
<evidence type="ECO:0000256" key="14">
    <source>
        <dbReference type="PROSITE-ProRule" id="PRU01360"/>
    </source>
</evidence>
<keyword evidence="13 14" id="KW-0998">Cell outer membrane</keyword>
<keyword evidence="10 16" id="KW-0798">TonB box</keyword>
<evidence type="ECO:0000256" key="7">
    <source>
        <dbReference type="ARBA" id="ARBA00022729"/>
    </source>
</evidence>
<dbReference type="Pfam" id="PF07660">
    <property type="entry name" value="STN"/>
    <property type="match status" value="1"/>
</dbReference>
<evidence type="ECO:0000256" key="12">
    <source>
        <dbReference type="ARBA" id="ARBA00023170"/>
    </source>
</evidence>
<dbReference type="Pfam" id="PF07715">
    <property type="entry name" value="Plug"/>
    <property type="match status" value="1"/>
</dbReference>
<dbReference type="RefSeq" id="WP_109089578.1">
    <property type="nucleotide sequence ID" value="NZ_QEXO01000004.1"/>
</dbReference>
<keyword evidence="9" id="KW-0406">Ion transport</keyword>